<dbReference type="AlphaFoldDB" id="A0A6A5F7E1"/>
<dbReference type="InterPro" id="IPR001713">
    <property type="entry name" value="Prot_inh_stefin"/>
</dbReference>
<feature type="region of interest" description="Disordered" evidence="9">
    <location>
        <begin position="105"/>
        <end position="127"/>
    </location>
</feature>
<feature type="compositionally biased region" description="Low complexity" evidence="9">
    <location>
        <begin position="113"/>
        <end position="127"/>
    </location>
</feature>
<dbReference type="InterPro" id="IPR018073">
    <property type="entry name" value="Prot_inh_cystat_CS"/>
</dbReference>
<organism evidence="11 12">
    <name type="scientific">Perca fluviatilis</name>
    <name type="common">European perch</name>
    <dbReference type="NCBI Taxonomy" id="8168"/>
    <lineage>
        <taxon>Eukaryota</taxon>
        <taxon>Metazoa</taxon>
        <taxon>Chordata</taxon>
        <taxon>Craniata</taxon>
        <taxon>Vertebrata</taxon>
        <taxon>Euteleostomi</taxon>
        <taxon>Actinopterygii</taxon>
        <taxon>Neopterygii</taxon>
        <taxon>Teleostei</taxon>
        <taxon>Neoteleostei</taxon>
        <taxon>Acanthomorphata</taxon>
        <taxon>Eupercaria</taxon>
        <taxon>Perciformes</taxon>
        <taxon>Percoidei</taxon>
        <taxon>Percidae</taxon>
        <taxon>Percinae</taxon>
        <taxon>Perca</taxon>
    </lineage>
</organism>
<dbReference type="Proteomes" id="UP000465112">
    <property type="component" value="Chromosome 8"/>
</dbReference>
<dbReference type="GO" id="GO:0071220">
    <property type="term" value="P:cellular response to bacterial lipoprotein"/>
    <property type="evidence" value="ECO:0007669"/>
    <property type="project" value="UniProtKB-ARBA"/>
</dbReference>
<dbReference type="PRINTS" id="PR00295">
    <property type="entry name" value="STEFINA"/>
</dbReference>
<sequence>MCYRADPARDMMPREYSPILIGYGAITDATKETQDLCHQVKTDVEEETGKKYVEFKAVKYRSQVVAGTNFLIKVHVGGANYIHLEVFRDLPGNGGKVSLTNVEAHQTKDSPLQPIDQSQNQIQQKHT</sequence>
<evidence type="ECO:0000313" key="11">
    <source>
        <dbReference type="EMBL" id="KAF1386315.1"/>
    </source>
</evidence>
<dbReference type="FunFam" id="3.10.450.10:FF:000001">
    <property type="entry name" value="Cystatin-A"/>
    <property type="match status" value="1"/>
</dbReference>
<keyword evidence="4" id="KW-0646">Protease inhibitor</keyword>
<dbReference type="SMART" id="SM00043">
    <property type="entry name" value="CY"/>
    <property type="match status" value="1"/>
</dbReference>
<protein>
    <recommendedName>
        <fullName evidence="7">Cystatin-B</fullName>
    </recommendedName>
    <alternativeName>
        <fullName evidence="8">Stefin-B</fullName>
    </alternativeName>
</protein>
<dbReference type="PANTHER" id="PTHR11414">
    <property type="entry name" value="CYSTATIN FAMILY MEMBER"/>
    <property type="match status" value="1"/>
</dbReference>
<dbReference type="EMBL" id="VHII01000008">
    <property type="protein sequence ID" value="KAF1386315.1"/>
    <property type="molecule type" value="Genomic_DNA"/>
</dbReference>
<dbReference type="InterPro" id="IPR000010">
    <property type="entry name" value="Cystatin_dom"/>
</dbReference>
<comment type="subcellular location">
    <subcellularLocation>
        <location evidence="1">Cytoplasm</location>
    </subcellularLocation>
</comment>
<keyword evidence="12" id="KW-1185">Reference proteome</keyword>
<dbReference type="GO" id="GO:0004869">
    <property type="term" value="F:cysteine-type endopeptidase inhibitor activity"/>
    <property type="evidence" value="ECO:0007669"/>
    <property type="project" value="UniProtKB-KW"/>
</dbReference>
<keyword evidence="3" id="KW-0963">Cytoplasm</keyword>
<dbReference type="Gene3D" id="3.10.450.10">
    <property type="match status" value="1"/>
</dbReference>
<dbReference type="Pfam" id="PF00031">
    <property type="entry name" value="Cystatin"/>
    <property type="match status" value="1"/>
</dbReference>
<evidence type="ECO:0000256" key="9">
    <source>
        <dbReference type="SAM" id="MobiDB-lite"/>
    </source>
</evidence>
<dbReference type="InterPro" id="IPR046350">
    <property type="entry name" value="Cystatin_sf"/>
</dbReference>
<name>A0A6A5F7E1_PERFL</name>
<evidence type="ECO:0000256" key="6">
    <source>
        <dbReference type="ARBA" id="ARBA00022859"/>
    </source>
</evidence>
<evidence type="ECO:0000256" key="2">
    <source>
        <dbReference type="ARBA" id="ARBA00009403"/>
    </source>
</evidence>
<evidence type="ECO:0000313" key="12">
    <source>
        <dbReference type="Proteomes" id="UP000465112"/>
    </source>
</evidence>
<dbReference type="GO" id="GO:0005829">
    <property type="term" value="C:cytosol"/>
    <property type="evidence" value="ECO:0007669"/>
    <property type="project" value="TreeGrafter"/>
</dbReference>
<keyword evidence="6" id="KW-0391">Immunity</keyword>
<dbReference type="PROSITE" id="PS00287">
    <property type="entry name" value="CYSTATIN"/>
    <property type="match status" value="1"/>
</dbReference>
<gene>
    <name evidence="11" type="ORF">PFLUV_G00093380</name>
</gene>
<evidence type="ECO:0000259" key="10">
    <source>
        <dbReference type="SMART" id="SM00043"/>
    </source>
</evidence>
<dbReference type="SUPFAM" id="SSF54403">
    <property type="entry name" value="Cystatin/monellin"/>
    <property type="match status" value="1"/>
</dbReference>
<evidence type="ECO:0000256" key="5">
    <source>
        <dbReference type="ARBA" id="ARBA00022704"/>
    </source>
</evidence>
<feature type="domain" description="Cystatin" evidence="10">
    <location>
        <begin position="21"/>
        <end position="126"/>
    </location>
</feature>
<accession>A0A6A5F7E1</accession>
<evidence type="ECO:0000256" key="1">
    <source>
        <dbReference type="ARBA" id="ARBA00004496"/>
    </source>
</evidence>
<evidence type="ECO:0000256" key="7">
    <source>
        <dbReference type="ARBA" id="ARBA00040677"/>
    </source>
</evidence>
<proteinExistence type="inferred from homology"/>
<dbReference type="PANTHER" id="PTHR11414:SF21">
    <property type="entry name" value="CYSTATIN 14A, TANDEM DUPLICATE 1-RELATED"/>
    <property type="match status" value="1"/>
</dbReference>
<evidence type="ECO:0000256" key="3">
    <source>
        <dbReference type="ARBA" id="ARBA00022490"/>
    </source>
</evidence>
<dbReference type="CDD" id="cd00042">
    <property type="entry name" value="CY"/>
    <property type="match status" value="1"/>
</dbReference>
<comment type="caution">
    <text evidence="11">The sequence shown here is derived from an EMBL/GenBank/DDBJ whole genome shotgun (WGS) entry which is preliminary data.</text>
</comment>
<keyword evidence="5" id="KW-0789">Thiol protease inhibitor</keyword>
<comment type="similarity">
    <text evidence="2">Belongs to the cystatin family.</text>
</comment>
<evidence type="ECO:0000256" key="4">
    <source>
        <dbReference type="ARBA" id="ARBA00022690"/>
    </source>
</evidence>
<reference evidence="11 12" key="1">
    <citation type="submission" date="2019-06" db="EMBL/GenBank/DDBJ databases">
        <title>A chromosome-scale genome assembly of the European perch, Perca fluviatilis.</title>
        <authorList>
            <person name="Roques C."/>
            <person name="Zahm M."/>
            <person name="Cabau C."/>
            <person name="Klopp C."/>
            <person name="Bouchez O."/>
            <person name="Donnadieu C."/>
            <person name="Kuhl H."/>
            <person name="Gislard M."/>
            <person name="Guendouz S."/>
            <person name="Journot L."/>
            <person name="Haffray P."/>
            <person name="Bestin A."/>
            <person name="Morvezen R."/>
            <person name="Feron R."/>
            <person name="Wen M."/>
            <person name="Jouanno E."/>
            <person name="Herpin A."/>
            <person name="Schartl M."/>
            <person name="Postlethwait J."/>
            <person name="Schaerlinger B."/>
            <person name="Chardard D."/>
            <person name="Lecocq T."/>
            <person name="Poncet C."/>
            <person name="Jaffrelo L."/>
            <person name="Lampietro C."/>
            <person name="Guiguen Y."/>
        </authorList>
    </citation>
    <scope>NUCLEOTIDE SEQUENCE [LARGE SCALE GENOMIC DNA]</scope>
    <source>
        <tissue evidence="11">Blood</tissue>
    </source>
</reference>
<dbReference type="GO" id="GO:0002376">
    <property type="term" value="P:immune system process"/>
    <property type="evidence" value="ECO:0007669"/>
    <property type="project" value="UniProtKB-KW"/>
</dbReference>
<dbReference type="OrthoDB" id="6115262at2759"/>
<evidence type="ECO:0000256" key="8">
    <source>
        <dbReference type="ARBA" id="ARBA00041437"/>
    </source>
</evidence>